<dbReference type="Gene3D" id="3.40.190.10">
    <property type="entry name" value="Periplasmic binding protein-like II"/>
    <property type="match status" value="1"/>
</dbReference>
<dbReference type="InterPro" id="IPR050490">
    <property type="entry name" value="Bact_solute-bd_prot1"/>
</dbReference>
<evidence type="ECO:0000256" key="8">
    <source>
        <dbReference type="ARBA" id="ARBA00023288"/>
    </source>
</evidence>
<evidence type="ECO:0000313" key="10">
    <source>
        <dbReference type="Proteomes" id="UP000702952"/>
    </source>
</evidence>
<evidence type="ECO:0000256" key="4">
    <source>
        <dbReference type="ARBA" id="ARBA00022729"/>
    </source>
</evidence>
<keyword evidence="7" id="KW-0564">Palmitate</keyword>
<reference evidence="9" key="1">
    <citation type="journal article" date="2020" name="Science">
        <title>Unexpected conservation and global transmission of agrobacterial virulence plasmids.</title>
        <authorList>
            <person name="Weisberg A.J."/>
            <person name="Davis E.W. 2nd"/>
            <person name="Tabima J."/>
            <person name="Belcher M.S."/>
            <person name="Miller M."/>
            <person name="Kuo C.H."/>
            <person name="Loper J.E."/>
            <person name="Grunwald N.J."/>
            <person name="Putnam M.L."/>
            <person name="Chang J.H."/>
        </authorList>
    </citation>
    <scope>NUCLEOTIDE SEQUENCE</scope>
    <source>
        <strain evidence="9">17-1853-1a</strain>
    </source>
</reference>
<dbReference type="PANTHER" id="PTHR43649:SF33">
    <property type="entry name" value="POLYGALACTURONAN_RHAMNOGALACTURONAN-BINDING PROTEIN YTCQ"/>
    <property type="match status" value="1"/>
</dbReference>
<dbReference type="CDD" id="cd13585">
    <property type="entry name" value="PBP2_TMBP_like"/>
    <property type="match status" value="1"/>
</dbReference>
<comment type="subcellular location">
    <subcellularLocation>
        <location evidence="1">Periplasm</location>
    </subcellularLocation>
</comment>
<evidence type="ECO:0000256" key="1">
    <source>
        <dbReference type="ARBA" id="ARBA00004418"/>
    </source>
</evidence>
<dbReference type="SUPFAM" id="SSF53850">
    <property type="entry name" value="Periplasmic binding protein-like II"/>
    <property type="match status" value="1"/>
</dbReference>
<dbReference type="InterPro" id="IPR006059">
    <property type="entry name" value="SBP"/>
</dbReference>
<dbReference type="Proteomes" id="UP000702952">
    <property type="component" value="Unassembled WGS sequence"/>
</dbReference>
<keyword evidence="8" id="KW-0449">Lipoprotein</keyword>
<comment type="caution">
    <text evidence="9">The sequence shown here is derived from an EMBL/GenBank/DDBJ whole genome shotgun (WGS) entry which is preliminary data.</text>
</comment>
<evidence type="ECO:0000256" key="2">
    <source>
        <dbReference type="ARBA" id="ARBA00008520"/>
    </source>
</evidence>
<name>A0AA44F6C5_AGRTU</name>
<accession>A0AA44F6C5</accession>
<gene>
    <name evidence="9" type="ORF">G6M46_14400</name>
</gene>
<evidence type="ECO:0000256" key="3">
    <source>
        <dbReference type="ARBA" id="ARBA00022475"/>
    </source>
</evidence>
<dbReference type="PANTHER" id="PTHR43649">
    <property type="entry name" value="ARABINOSE-BINDING PROTEIN-RELATED"/>
    <property type="match status" value="1"/>
</dbReference>
<sequence length="458" mass="49886">MVYLRPHRWRCQRLTKNPSITPGRNIMKAKSRRALLGAAAMLSLSAGVSTLFTHTAYAQSREIIYSTFLDPNNDKDPRAAAQTKMIQAFETKNPDIKIKLLVDPTGQSVSRSIKSGSQTPDVVRIVGFAIAEFASTGNLVDLGELVKKDGIPEDDWLLPLSSAKVGDTLFSLPQDFRIPILFYRKGALQKAGVTPPKTWDEVCAAGPKFTEANTIPFAVPLGATGGLGGAQGLGEFYLSSMLPGNEGQYFGPDGKIAFSKESFVLAAKTIKDFFTTCKVTPMRSAQMGINEVHDGIRSGTAAMTVFGLYRFKTVQQQGGGDDLGWGPAPAFSDTDKQTVYSYHIAMNKKSEKQDAAWTFIKFMVSPEAQAIAAEGGEVVSRKSAYSAPYFQNAAAQNQVQWADLISKRGRTVAYTPILSTFHTIVGEAFQRMILRDGSPEDAYDEVVERYDAALSKAQ</sequence>
<keyword evidence="6" id="KW-0472">Membrane</keyword>
<keyword evidence="5" id="KW-0574">Periplasm</keyword>
<dbReference type="RefSeq" id="WP_174019189.1">
    <property type="nucleotide sequence ID" value="NZ_JAAMAW010000005.1"/>
</dbReference>
<keyword evidence="3" id="KW-1003">Cell membrane</keyword>
<organism evidence="9 10">
    <name type="scientific">Agrobacterium tumefaciens</name>
    <dbReference type="NCBI Taxonomy" id="358"/>
    <lineage>
        <taxon>Bacteria</taxon>
        <taxon>Pseudomonadati</taxon>
        <taxon>Pseudomonadota</taxon>
        <taxon>Alphaproteobacteria</taxon>
        <taxon>Hyphomicrobiales</taxon>
        <taxon>Rhizobiaceae</taxon>
        <taxon>Rhizobium/Agrobacterium group</taxon>
        <taxon>Agrobacterium</taxon>
        <taxon>Agrobacterium tumefaciens complex</taxon>
    </lineage>
</organism>
<dbReference type="Pfam" id="PF01547">
    <property type="entry name" value="SBP_bac_1"/>
    <property type="match status" value="1"/>
</dbReference>
<dbReference type="EMBL" id="JAAMAY010000024">
    <property type="protein sequence ID" value="NTC29339.1"/>
    <property type="molecule type" value="Genomic_DNA"/>
</dbReference>
<evidence type="ECO:0000313" key="9">
    <source>
        <dbReference type="EMBL" id="NTC29339.1"/>
    </source>
</evidence>
<evidence type="ECO:0000256" key="7">
    <source>
        <dbReference type="ARBA" id="ARBA00023139"/>
    </source>
</evidence>
<protein>
    <submittedName>
        <fullName evidence="9">Sugar ABC transporter substrate-binding protein</fullName>
    </submittedName>
</protein>
<proteinExistence type="inferred from homology"/>
<comment type="similarity">
    <text evidence="2">Belongs to the bacterial solute-binding protein 1 family.</text>
</comment>
<dbReference type="GO" id="GO:0042597">
    <property type="term" value="C:periplasmic space"/>
    <property type="evidence" value="ECO:0007669"/>
    <property type="project" value="UniProtKB-SubCell"/>
</dbReference>
<evidence type="ECO:0000256" key="5">
    <source>
        <dbReference type="ARBA" id="ARBA00022764"/>
    </source>
</evidence>
<evidence type="ECO:0000256" key="6">
    <source>
        <dbReference type="ARBA" id="ARBA00023136"/>
    </source>
</evidence>
<dbReference type="AlphaFoldDB" id="A0AA44F6C5"/>
<dbReference type="InterPro" id="IPR006311">
    <property type="entry name" value="TAT_signal"/>
</dbReference>
<keyword evidence="4" id="KW-0732">Signal</keyword>
<dbReference type="PROSITE" id="PS51318">
    <property type="entry name" value="TAT"/>
    <property type="match status" value="1"/>
</dbReference>